<dbReference type="SUPFAM" id="SSF52540">
    <property type="entry name" value="P-loop containing nucleoside triphosphate hydrolases"/>
    <property type="match status" value="2"/>
</dbReference>
<evidence type="ECO:0000259" key="2">
    <source>
        <dbReference type="Pfam" id="PF05970"/>
    </source>
</evidence>
<comment type="similarity">
    <text evidence="1">Belongs to the helicase family.</text>
</comment>
<evidence type="ECO:0000313" key="4">
    <source>
        <dbReference type="Proteomes" id="UP000813463"/>
    </source>
</evidence>
<protein>
    <recommendedName>
        <fullName evidence="1">ATP-dependent DNA helicase</fullName>
        <ecNumber evidence="1">5.6.2.3</ecNumber>
    </recommendedName>
</protein>
<accession>A0ABM3QRB7</accession>
<evidence type="ECO:0000313" key="5">
    <source>
        <dbReference type="RefSeq" id="XP_056685899.1"/>
    </source>
</evidence>
<keyword evidence="1" id="KW-0547">Nucleotide-binding</keyword>
<dbReference type="Proteomes" id="UP000813463">
    <property type="component" value="Chromosome 5"/>
</dbReference>
<proteinExistence type="inferred from homology"/>
<sequence length="461" mass="51629">MSLLLDETNRLIIEEQLYDTEYLGTEASQLESGLNQEQKEVYEAIQQAVYQRNGGLFFVYGSGGTGKTYLWRTLISKLRSQNHVVIAVASSGITALLLPSGKTAHSGFSIPINIHEKSCCRISQGSSLAFLIQNTKLIIWDEAPTVHRHAFEAVDRTFRDIMQVINPAAKDQVFGGKTVVLGGDFRQILPVIPRKGRAEIVDGSISKSNTLWPHCKVFKLTMNMRLQGTADQIGKQELAQFSQWVLDVGDGKIPAIVMEGEEEPNWIEIPDDILLKDKGDKKKAIIQEIYPDLLNKYRDLNYLTERAILTPKNEGVDEINNYILGMIPGDEHIYKSADRICPFTNTSTNDEVLYPTEFLNTLQFPGIPNHEIRLKVGCPIILTRNISQSEGLCNGTRLIVSRLDTRVIQAKVVTGTNVGEQVAIPRVEVSPTDSTLPFTLKRRQFPVKFQESQVEVVSKFV</sequence>
<dbReference type="PANTHER" id="PTHR10492:SF90">
    <property type="entry name" value="ATP-DEPENDENT DNA HELICASE"/>
    <property type="match status" value="1"/>
</dbReference>
<dbReference type="InterPro" id="IPR010285">
    <property type="entry name" value="DNA_helicase_pif1-like_DEAD"/>
</dbReference>
<reference evidence="4" key="1">
    <citation type="journal article" date="2021" name="Nat. Commun.">
        <title>Genomic analyses provide insights into spinach domestication and the genetic basis of agronomic traits.</title>
        <authorList>
            <person name="Cai X."/>
            <person name="Sun X."/>
            <person name="Xu C."/>
            <person name="Sun H."/>
            <person name="Wang X."/>
            <person name="Ge C."/>
            <person name="Zhang Z."/>
            <person name="Wang Q."/>
            <person name="Fei Z."/>
            <person name="Jiao C."/>
            <person name="Wang Q."/>
        </authorList>
    </citation>
    <scope>NUCLEOTIDE SEQUENCE [LARGE SCALE GENOMIC DNA]</scope>
    <source>
        <strain evidence="4">cv. Varoflay</strain>
    </source>
</reference>
<keyword evidence="1" id="KW-0233">DNA recombination</keyword>
<comment type="catalytic activity">
    <reaction evidence="1">
        <text>ATP + H2O = ADP + phosphate + H(+)</text>
        <dbReference type="Rhea" id="RHEA:13065"/>
        <dbReference type="ChEBI" id="CHEBI:15377"/>
        <dbReference type="ChEBI" id="CHEBI:15378"/>
        <dbReference type="ChEBI" id="CHEBI:30616"/>
        <dbReference type="ChEBI" id="CHEBI:43474"/>
        <dbReference type="ChEBI" id="CHEBI:456216"/>
        <dbReference type="EC" id="5.6.2.3"/>
    </reaction>
</comment>
<evidence type="ECO:0000259" key="3">
    <source>
        <dbReference type="Pfam" id="PF21530"/>
    </source>
</evidence>
<gene>
    <name evidence="5" type="primary">LOC130461738</name>
</gene>
<organism evidence="4 5">
    <name type="scientific">Spinacia oleracea</name>
    <name type="common">Spinach</name>
    <dbReference type="NCBI Taxonomy" id="3562"/>
    <lineage>
        <taxon>Eukaryota</taxon>
        <taxon>Viridiplantae</taxon>
        <taxon>Streptophyta</taxon>
        <taxon>Embryophyta</taxon>
        <taxon>Tracheophyta</taxon>
        <taxon>Spermatophyta</taxon>
        <taxon>Magnoliopsida</taxon>
        <taxon>eudicotyledons</taxon>
        <taxon>Gunneridae</taxon>
        <taxon>Pentapetalae</taxon>
        <taxon>Caryophyllales</taxon>
        <taxon>Chenopodiaceae</taxon>
        <taxon>Chenopodioideae</taxon>
        <taxon>Anserineae</taxon>
        <taxon>Spinacia</taxon>
    </lineage>
</organism>
<dbReference type="Gene3D" id="3.40.50.300">
    <property type="entry name" value="P-loop containing nucleotide triphosphate hydrolases"/>
    <property type="match status" value="1"/>
</dbReference>
<keyword evidence="1" id="KW-0067">ATP-binding</keyword>
<dbReference type="RefSeq" id="XP_056685899.1">
    <property type="nucleotide sequence ID" value="XM_056829921.1"/>
</dbReference>
<comment type="cofactor">
    <cofactor evidence="1">
        <name>Mg(2+)</name>
        <dbReference type="ChEBI" id="CHEBI:18420"/>
    </cofactor>
</comment>
<keyword evidence="4" id="KW-1185">Reference proteome</keyword>
<feature type="domain" description="DNA helicase Pif1-like DEAD-box helicase" evidence="2">
    <location>
        <begin position="34"/>
        <end position="255"/>
    </location>
</feature>
<keyword evidence="1" id="KW-0234">DNA repair</keyword>
<reference evidence="5" key="2">
    <citation type="submission" date="2025-08" db="UniProtKB">
        <authorList>
            <consortium name="RefSeq"/>
        </authorList>
    </citation>
    <scope>IDENTIFICATION</scope>
    <source>
        <tissue evidence="5">Leaf</tissue>
    </source>
</reference>
<dbReference type="EC" id="5.6.2.3" evidence="1"/>
<keyword evidence="1" id="KW-0227">DNA damage</keyword>
<dbReference type="Pfam" id="PF21530">
    <property type="entry name" value="Pif1_2B_dom"/>
    <property type="match status" value="1"/>
</dbReference>
<evidence type="ECO:0000256" key="1">
    <source>
        <dbReference type="RuleBase" id="RU363044"/>
    </source>
</evidence>
<keyword evidence="1" id="KW-0378">Hydrolase</keyword>
<dbReference type="InterPro" id="IPR027417">
    <property type="entry name" value="P-loop_NTPase"/>
</dbReference>
<name>A0ABM3QRB7_SPIOL</name>
<feature type="domain" description="DNA helicase Pif1-like 2B" evidence="3">
    <location>
        <begin position="357"/>
        <end position="403"/>
    </location>
</feature>
<dbReference type="InterPro" id="IPR049163">
    <property type="entry name" value="Pif1-like_2B_dom"/>
</dbReference>
<keyword evidence="1" id="KW-0347">Helicase</keyword>
<dbReference type="Pfam" id="PF05970">
    <property type="entry name" value="PIF1"/>
    <property type="match status" value="1"/>
</dbReference>
<dbReference type="PANTHER" id="PTHR10492">
    <property type="match status" value="1"/>
</dbReference>
<dbReference type="GeneID" id="130461738"/>